<feature type="non-terminal residue" evidence="2">
    <location>
        <position position="1"/>
    </location>
</feature>
<evidence type="ECO:0000313" key="3">
    <source>
        <dbReference type="Proteomes" id="UP001314229"/>
    </source>
</evidence>
<name>A0AAV1QII6_SCOSC</name>
<dbReference type="PROSITE" id="PS50280">
    <property type="entry name" value="SET"/>
    <property type="match status" value="1"/>
</dbReference>
<evidence type="ECO:0000259" key="1">
    <source>
        <dbReference type="PROSITE" id="PS50280"/>
    </source>
</evidence>
<dbReference type="SUPFAM" id="SSF82199">
    <property type="entry name" value="SET domain"/>
    <property type="match status" value="1"/>
</dbReference>
<dbReference type="Gene3D" id="2.170.270.10">
    <property type="entry name" value="SET domain"/>
    <property type="match status" value="1"/>
</dbReference>
<comment type="caution">
    <text evidence="2">The sequence shown here is derived from an EMBL/GenBank/DDBJ whole genome shotgun (WGS) entry which is preliminary data.</text>
</comment>
<dbReference type="AlphaFoldDB" id="A0AAV1QII6"/>
<sequence length="425" mass="48716">PRAQYTTSVRSNMQNQGLYEKFPAEAAMLTGFKQFLIDTLEVPHCQQEVDNVSRMLRFIQPNGDEVNLDFLVKSTETQDFLNKLKGAKMGPATILNYIKNMIQFVEYLKTHLNFASADPDFHRKCQSYMDLLKSLRKPVAKANSKVTCKTRYDRFVQGQRSLHDCQRLLRVAKKTCWVFTGSSLKSSVWLQTRRHCFPVLLRSHPDPETLPKTGSSGRNDTKCSRWAPTIQRVAKYISEEGWTANHPRPQDIVSKWRPANKTQVESDPGIMRMVRRQKWSGLAIMDFGGNKGHGVVATKHFEVGSIVCDYHGKLITKAEGNKMMESTEGEKGFLFFFNDLCIDAQTFPCECHPSQDTAGRKMNHSKKRFNVKPLHCKMKFPEGERDIILFQATKDIAINDELLFDHGVRRKSFHSEAMALLWLDS</sequence>
<protein>
    <recommendedName>
        <fullName evidence="1">SET domain-containing protein</fullName>
    </recommendedName>
</protein>
<keyword evidence="3" id="KW-1185">Reference proteome</keyword>
<dbReference type="InterPro" id="IPR001214">
    <property type="entry name" value="SET_dom"/>
</dbReference>
<organism evidence="2 3">
    <name type="scientific">Scomber scombrus</name>
    <name type="common">Atlantic mackerel</name>
    <name type="synonym">Scomber vernalis</name>
    <dbReference type="NCBI Taxonomy" id="13677"/>
    <lineage>
        <taxon>Eukaryota</taxon>
        <taxon>Metazoa</taxon>
        <taxon>Chordata</taxon>
        <taxon>Craniata</taxon>
        <taxon>Vertebrata</taxon>
        <taxon>Euteleostomi</taxon>
        <taxon>Actinopterygii</taxon>
        <taxon>Neopterygii</taxon>
        <taxon>Teleostei</taxon>
        <taxon>Neoteleostei</taxon>
        <taxon>Acanthomorphata</taxon>
        <taxon>Pelagiaria</taxon>
        <taxon>Scombriformes</taxon>
        <taxon>Scombridae</taxon>
        <taxon>Scomber</taxon>
    </lineage>
</organism>
<evidence type="ECO:0000313" key="2">
    <source>
        <dbReference type="EMBL" id="CAK6983379.1"/>
    </source>
</evidence>
<proteinExistence type="predicted"/>
<dbReference type="InterPro" id="IPR046341">
    <property type="entry name" value="SET_dom_sf"/>
</dbReference>
<dbReference type="PANTHER" id="PTHR47306:SF2">
    <property type="entry name" value="CORE-BINDING (CB) DOMAIN-CONTAINING PROTEIN"/>
    <property type="match status" value="1"/>
</dbReference>
<dbReference type="PANTHER" id="PTHR47306">
    <property type="entry name" value="SI:CH211-178J18.4-RELATED"/>
    <property type="match status" value="1"/>
</dbReference>
<dbReference type="Pfam" id="PF00856">
    <property type="entry name" value="SET"/>
    <property type="match status" value="1"/>
</dbReference>
<feature type="domain" description="SET" evidence="1">
    <location>
        <begin position="280"/>
        <end position="407"/>
    </location>
</feature>
<reference evidence="2 3" key="1">
    <citation type="submission" date="2024-01" db="EMBL/GenBank/DDBJ databases">
        <authorList>
            <person name="Alioto T."/>
            <person name="Alioto T."/>
            <person name="Gomez Garrido J."/>
        </authorList>
    </citation>
    <scope>NUCLEOTIDE SEQUENCE [LARGE SCALE GENOMIC DNA]</scope>
</reference>
<dbReference type="EMBL" id="CAWUFR010001290">
    <property type="protein sequence ID" value="CAK6983379.1"/>
    <property type="molecule type" value="Genomic_DNA"/>
</dbReference>
<accession>A0AAV1QII6</accession>
<gene>
    <name evidence="2" type="ORF">FSCOSCO3_A021128</name>
</gene>
<dbReference type="Proteomes" id="UP001314229">
    <property type="component" value="Unassembled WGS sequence"/>
</dbReference>